<evidence type="ECO:0000256" key="1">
    <source>
        <dbReference type="ARBA" id="ARBA00004123"/>
    </source>
</evidence>
<feature type="region of interest" description="Disordered" evidence="9">
    <location>
        <begin position="425"/>
        <end position="487"/>
    </location>
</feature>
<keyword evidence="3" id="KW-0156">Chromatin regulator</keyword>
<evidence type="ECO:0000256" key="2">
    <source>
        <dbReference type="ARBA" id="ARBA00022737"/>
    </source>
</evidence>
<dbReference type="InterPro" id="IPR018359">
    <property type="entry name" value="Bromodomain_CS"/>
</dbReference>
<gene>
    <name evidence="12" type="ORF">BGZ65_006438</name>
</gene>
<dbReference type="SMART" id="SM00439">
    <property type="entry name" value="BAH"/>
    <property type="match status" value="1"/>
</dbReference>
<keyword evidence="4" id="KW-0805">Transcription regulation</keyword>
<sequence length="487" mass="55244">MPPRKPGNSGSTVAEGLNLTNKNEAMKQILDRLESLTDKNGRVISDLFMELPDREEYPDYYLTIKNPIAFDIIRNRLGSGGYGGDNISSFAKDLRTLTANAKEYNRKGAPIHRDAVTLENHIEVAMQALLDEQDEQEQFSIDFCNRVLKAIKNHRDESGRLVSELFLELPSHEEYPDYYEEIERPIALDGIKKKINIGSYKTLGSFEDDFELMFENAKQYNAEGSDVYLDAEELQQLFWKEIGKDGRGHSKDRHLRRHAKELTQVVHHGTTYKVGDFVHLKNDRDPSKPIIALIFSLWEDESGETGLDATWFLRPEQTVHPYASRFYPSEVLKASGSHEHTVEEIQEKCFVLYVRDFVRGRPMEWKQGQNIYVCEQRYNETYKSLSKIKNWASCLPPGHKPSDMKLNPYPEPLNLKKLPSASMVDKAGRQDANEGSSRSSTPHDTSSKASGEGSKRNQHPGSPPLTKAHQASPGPSHHWVNGGEPGC</sequence>
<dbReference type="SUPFAM" id="SSF47370">
    <property type="entry name" value="Bromodomain"/>
    <property type="match status" value="2"/>
</dbReference>
<reference evidence="12" key="1">
    <citation type="journal article" date="2020" name="Fungal Divers.">
        <title>Resolving the Mortierellaceae phylogeny through synthesis of multi-gene phylogenetics and phylogenomics.</title>
        <authorList>
            <person name="Vandepol N."/>
            <person name="Liber J."/>
            <person name="Desiro A."/>
            <person name="Na H."/>
            <person name="Kennedy M."/>
            <person name="Barry K."/>
            <person name="Grigoriev I.V."/>
            <person name="Miller A.N."/>
            <person name="O'Donnell K."/>
            <person name="Stajich J.E."/>
            <person name="Bonito G."/>
        </authorList>
    </citation>
    <scope>NUCLEOTIDE SEQUENCE</scope>
    <source>
        <strain evidence="12">MES-2147</strain>
    </source>
</reference>
<accession>A0A9P6JHB6</accession>
<keyword evidence="13" id="KW-1185">Reference proteome</keyword>
<dbReference type="EMBL" id="JAAAHW010004036">
    <property type="protein sequence ID" value="KAF9979523.1"/>
    <property type="molecule type" value="Genomic_DNA"/>
</dbReference>
<dbReference type="InterPro" id="IPR036427">
    <property type="entry name" value="Bromodomain-like_sf"/>
</dbReference>
<keyword evidence="7" id="KW-0539">Nucleus</keyword>
<evidence type="ECO:0000256" key="9">
    <source>
        <dbReference type="SAM" id="MobiDB-lite"/>
    </source>
</evidence>
<dbReference type="Pfam" id="PF01426">
    <property type="entry name" value="BAH"/>
    <property type="match status" value="1"/>
</dbReference>
<organism evidence="12 13">
    <name type="scientific">Modicella reniformis</name>
    <dbReference type="NCBI Taxonomy" id="1440133"/>
    <lineage>
        <taxon>Eukaryota</taxon>
        <taxon>Fungi</taxon>
        <taxon>Fungi incertae sedis</taxon>
        <taxon>Mucoromycota</taxon>
        <taxon>Mortierellomycotina</taxon>
        <taxon>Mortierellomycetes</taxon>
        <taxon>Mortierellales</taxon>
        <taxon>Mortierellaceae</taxon>
        <taxon>Modicella</taxon>
    </lineage>
</organism>
<dbReference type="Pfam" id="PF00439">
    <property type="entry name" value="Bromodomain"/>
    <property type="match status" value="2"/>
</dbReference>
<feature type="domain" description="BAH" evidence="11">
    <location>
        <begin position="270"/>
        <end position="389"/>
    </location>
</feature>
<dbReference type="PRINTS" id="PR00503">
    <property type="entry name" value="BROMODOMAIN"/>
</dbReference>
<dbReference type="AlphaFoldDB" id="A0A9P6JHB6"/>
<comment type="caution">
    <text evidence="12">The sequence shown here is derived from an EMBL/GenBank/DDBJ whole genome shotgun (WGS) entry which is preliminary data.</text>
</comment>
<evidence type="ECO:0000256" key="8">
    <source>
        <dbReference type="PROSITE-ProRule" id="PRU00035"/>
    </source>
</evidence>
<evidence type="ECO:0000256" key="5">
    <source>
        <dbReference type="ARBA" id="ARBA00023117"/>
    </source>
</evidence>
<dbReference type="GO" id="GO:0006368">
    <property type="term" value="P:transcription elongation by RNA polymerase II"/>
    <property type="evidence" value="ECO:0007669"/>
    <property type="project" value="TreeGrafter"/>
</dbReference>
<dbReference type="GO" id="GO:0006338">
    <property type="term" value="P:chromatin remodeling"/>
    <property type="evidence" value="ECO:0007669"/>
    <property type="project" value="InterPro"/>
</dbReference>
<evidence type="ECO:0000259" key="11">
    <source>
        <dbReference type="PROSITE" id="PS51038"/>
    </source>
</evidence>
<dbReference type="SMART" id="SM00297">
    <property type="entry name" value="BROMO"/>
    <property type="match status" value="2"/>
</dbReference>
<dbReference type="CDD" id="cd04717">
    <property type="entry name" value="BAH_polybromo"/>
    <property type="match status" value="1"/>
</dbReference>
<dbReference type="InterPro" id="IPR001025">
    <property type="entry name" value="BAH_dom"/>
</dbReference>
<evidence type="ECO:0000256" key="3">
    <source>
        <dbReference type="ARBA" id="ARBA00022853"/>
    </source>
</evidence>
<dbReference type="Gene3D" id="2.30.30.490">
    <property type="match status" value="1"/>
</dbReference>
<evidence type="ECO:0000313" key="12">
    <source>
        <dbReference type="EMBL" id="KAF9979523.1"/>
    </source>
</evidence>
<evidence type="ECO:0000313" key="13">
    <source>
        <dbReference type="Proteomes" id="UP000749646"/>
    </source>
</evidence>
<keyword evidence="2" id="KW-0677">Repeat</keyword>
<comment type="subcellular location">
    <subcellularLocation>
        <location evidence="1">Nucleus</location>
    </subcellularLocation>
</comment>
<dbReference type="InterPro" id="IPR001487">
    <property type="entry name" value="Bromodomain"/>
</dbReference>
<evidence type="ECO:0000256" key="4">
    <source>
        <dbReference type="ARBA" id="ARBA00023015"/>
    </source>
</evidence>
<dbReference type="OrthoDB" id="1742084at2759"/>
<evidence type="ECO:0000259" key="10">
    <source>
        <dbReference type="PROSITE" id="PS50014"/>
    </source>
</evidence>
<dbReference type="PROSITE" id="PS50014">
    <property type="entry name" value="BROMODOMAIN_2"/>
    <property type="match status" value="2"/>
</dbReference>
<dbReference type="PROSITE" id="PS51038">
    <property type="entry name" value="BAH"/>
    <property type="match status" value="1"/>
</dbReference>
<keyword evidence="6" id="KW-0804">Transcription</keyword>
<protein>
    <submittedName>
        <fullName evidence="12">Uncharacterized protein</fullName>
    </submittedName>
</protein>
<evidence type="ECO:0000256" key="7">
    <source>
        <dbReference type="ARBA" id="ARBA00023242"/>
    </source>
</evidence>
<dbReference type="InterPro" id="IPR037382">
    <property type="entry name" value="Rsc/polybromo"/>
</dbReference>
<evidence type="ECO:0000256" key="6">
    <source>
        <dbReference type="ARBA" id="ARBA00023163"/>
    </source>
</evidence>
<dbReference type="GO" id="GO:0016586">
    <property type="term" value="C:RSC-type complex"/>
    <property type="evidence" value="ECO:0007669"/>
    <property type="project" value="InterPro"/>
</dbReference>
<feature type="domain" description="Bromo" evidence="10">
    <location>
        <begin position="40"/>
        <end position="112"/>
    </location>
</feature>
<dbReference type="Proteomes" id="UP000749646">
    <property type="component" value="Unassembled WGS sequence"/>
</dbReference>
<dbReference type="InterPro" id="IPR043151">
    <property type="entry name" value="BAH_sf"/>
</dbReference>
<proteinExistence type="predicted"/>
<dbReference type="PROSITE" id="PS00633">
    <property type="entry name" value="BROMODOMAIN_1"/>
    <property type="match status" value="1"/>
</dbReference>
<name>A0A9P6JHB6_9FUNG</name>
<dbReference type="GO" id="GO:0003682">
    <property type="term" value="F:chromatin binding"/>
    <property type="evidence" value="ECO:0007669"/>
    <property type="project" value="InterPro"/>
</dbReference>
<dbReference type="PANTHER" id="PTHR16062">
    <property type="entry name" value="SWI/SNF-RELATED"/>
    <property type="match status" value="1"/>
</dbReference>
<feature type="domain" description="Bromo" evidence="10">
    <location>
        <begin position="158"/>
        <end position="228"/>
    </location>
</feature>
<dbReference type="Gene3D" id="1.20.920.10">
    <property type="entry name" value="Bromodomain-like"/>
    <property type="match status" value="2"/>
</dbReference>
<dbReference type="PANTHER" id="PTHR16062:SF19">
    <property type="entry name" value="PROTEIN POLYBROMO-1"/>
    <property type="match status" value="1"/>
</dbReference>
<keyword evidence="5 8" id="KW-0103">Bromodomain</keyword>